<organism evidence="2 3">
    <name type="scientific">Zoogloea oleivorans</name>
    <dbReference type="NCBI Taxonomy" id="1552750"/>
    <lineage>
        <taxon>Bacteria</taxon>
        <taxon>Pseudomonadati</taxon>
        <taxon>Pseudomonadota</taxon>
        <taxon>Betaproteobacteria</taxon>
        <taxon>Rhodocyclales</taxon>
        <taxon>Zoogloeaceae</taxon>
        <taxon>Zoogloea</taxon>
    </lineage>
</organism>
<keyword evidence="3" id="KW-1185">Reference proteome</keyword>
<gene>
    <name evidence="2" type="ORF">ETQ85_13475</name>
</gene>
<dbReference type="PANTHER" id="PTHR33525">
    <property type="match status" value="1"/>
</dbReference>
<proteinExistence type="predicted"/>
<dbReference type="AlphaFoldDB" id="A0A6C2CQI3"/>
<dbReference type="EMBL" id="SDKK01000012">
    <property type="protein sequence ID" value="TYC55906.1"/>
    <property type="molecule type" value="Genomic_DNA"/>
</dbReference>
<dbReference type="PANTHER" id="PTHR33525:SF3">
    <property type="entry name" value="RIBONUCLEASE Y"/>
    <property type="match status" value="1"/>
</dbReference>
<evidence type="ECO:0000259" key="1">
    <source>
        <dbReference type="PROSITE" id="PS51833"/>
    </source>
</evidence>
<sequence length="288" mass="31868">MSDKALNLAEQAFLHSISQELENGELRFPTSMEVTMRVLEALDDPDMDLSSMSTMVSAEPLLAARTVALANSAWYNPGGRLVTDVPKSLVRIGFAKLRALSVAVAAEQLMHREVLGPFQPMIRKLWAHCVDVAATGCVLARRCTRLDPDAAFFAGMVHDIGQFFLLARVWEYPEMLSDESPLSDLVQVWHAPIGRAVLSAMSMPRELVDAVDNPEIYGGEWPPKSIPDLVFIANLVAETRNPFSHEDETFRSGLARAATLGLDEMLLADVLAESVEERRMLMDLFRIG</sequence>
<dbReference type="SUPFAM" id="SSF109604">
    <property type="entry name" value="HD-domain/PDEase-like"/>
    <property type="match status" value="1"/>
</dbReference>
<comment type="caution">
    <text evidence="2">The sequence shown here is derived from an EMBL/GenBank/DDBJ whole genome shotgun (WGS) entry which is preliminary data.</text>
</comment>
<dbReference type="InterPro" id="IPR013976">
    <property type="entry name" value="HDOD"/>
</dbReference>
<dbReference type="Pfam" id="PF08668">
    <property type="entry name" value="HDOD"/>
    <property type="match status" value="1"/>
</dbReference>
<reference evidence="2 3" key="1">
    <citation type="submission" date="2019-01" db="EMBL/GenBank/DDBJ databases">
        <title>Zoogloea oleivorans genome sequencing and assembly.</title>
        <authorList>
            <person name="Tancsics A."/>
            <person name="Farkas M."/>
            <person name="Kriszt B."/>
            <person name="Maroti G."/>
            <person name="Horvath B."/>
        </authorList>
    </citation>
    <scope>NUCLEOTIDE SEQUENCE [LARGE SCALE GENOMIC DNA]</scope>
    <source>
        <strain evidence="2 3">Buc</strain>
    </source>
</reference>
<evidence type="ECO:0000313" key="3">
    <source>
        <dbReference type="Proteomes" id="UP000389128"/>
    </source>
</evidence>
<accession>A0A6C2CQI3</accession>
<dbReference type="PROSITE" id="PS51833">
    <property type="entry name" value="HDOD"/>
    <property type="match status" value="1"/>
</dbReference>
<dbReference type="Gene3D" id="1.10.3210.10">
    <property type="entry name" value="Hypothetical protein af1432"/>
    <property type="match status" value="1"/>
</dbReference>
<protein>
    <submittedName>
        <fullName evidence="2">HDOD domain-containing protein</fullName>
    </submittedName>
</protein>
<dbReference type="RefSeq" id="WP_148579598.1">
    <property type="nucleotide sequence ID" value="NZ_JAVEUW010000004.1"/>
</dbReference>
<dbReference type="OrthoDB" id="9797768at2"/>
<evidence type="ECO:0000313" key="2">
    <source>
        <dbReference type="EMBL" id="TYC55906.1"/>
    </source>
</evidence>
<feature type="domain" description="HDOD" evidence="1">
    <location>
        <begin position="28"/>
        <end position="217"/>
    </location>
</feature>
<name>A0A6C2CQI3_9RHOO</name>
<dbReference type="InterPro" id="IPR052340">
    <property type="entry name" value="RNase_Y/CdgJ"/>
</dbReference>
<dbReference type="Proteomes" id="UP000389128">
    <property type="component" value="Unassembled WGS sequence"/>
</dbReference>